<dbReference type="Gene3D" id="3.30.300.30">
    <property type="match status" value="1"/>
</dbReference>
<evidence type="ECO:0000259" key="5">
    <source>
        <dbReference type="Pfam" id="PF00501"/>
    </source>
</evidence>
<proteinExistence type="inferred from homology"/>
<protein>
    <submittedName>
        <fullName evidence="7">Uncharacterized protein</fullName>
    </submittedName>
</protein>
<evidence type="ECO:0000313" key="8">
    <source>
        <dbReference type="Proteomes" id="UP001231518"/>
    </source>
</evidence>
<dbReference type="PANTHER" id="PTHR24096">
    <property type="entry name" value="LONG-CHAIN-FATTY-ACID--COA LIGASE"/>
    <property type="match status" value="1"/>
</dbReference>
<dbReference type="PROSITE" id="PS00455">
    <property type="entry name" value="AMP_BINDING"/>
    <property type="match status" value="1"/>
</dbReference>
<evidence type="ECO:0000313" key="7">
    <source>
        <dbReference type="EMBL" id="KAJ8711534.1"/>
    </source>
</evidence>
<dbReference type="GO" id="GO:0016405">
    <property type="term" value="F:CoA-ligase activity"/>
    <property type="evidence" value="ECO:0007669"/>
    <property type="project" value="TreeGrafter"/>
</dbReference>
<evidence type="ECO:0000256" key="3">
    <source>
        <dbReference type="ARBA" id="ARBA00022598"/>
    </source>
</evidence>
<organism evidence="7 8">
    <name type="scientific">Mythimna separata</name>
    <name type="common">Oriental armyworm</name>
    <name type="synonym">Pseudaletia separata</name>
    <dbReference type="NCBI Taxonomy" id="271217"/>
    <lineage>
        <taxon>Eukaryota</taxon>
        <taxon>Metazoa</taxon>
        <taxon>Ecdysozoa</taxon>
        <taxon>Arthropoda</taxon>
        <taxon>Hexapoda</taxon>
        <taxon>Insecta</taxon>
        <taxon>Pterygota</taxon>
        <taxon>Neoptera</taxon>
        <taxon>Endopterygota</taxon>
        <taxon>Lepidoptera</taxon>
        <taxon>Glossata</taxon>
        <taxon>Ditrysia</taxon>
        <taxon>Noctuoidea</taxon>
        <taxon>Noctuidae</taxon>
        <taxon>Noctuinae</taxon>
        <taxon>Hadenini</taxon>
        <taxon>Mythimna</taxon>
    </lineage>
</organism>
<dbReference type="InterPro" id="IPR020845">
    <property type="entry name" value="AMP-binding_CS"/>
</dbReference>
<dbReference type="Proteomes" id="UP001231518">
    <property type="component" value="Chromosome 21"/>
</dbReference>
<dbReference type="Pfam" id="PF13193">
    <property type="entry name" value="AMP-binding_C"/>
    <property type="match status" value="1"/>
</dbReference>
<dbReference type="SUPFAM" id="SSF56801">
    <property type="entry name" value="Acetyl-CoA synthetase-like"/>
    <property type="match status" value="1"/>
</dbReference>
<dbReference type="InterPro" id="IPR025110">
    <property type="entry name" value="AMP-bd_C"/>
</dbReference>
<dbReference type="Gene3D" id="3.40.50.12780">
    <property type="entry name" value="N-terminal domain of ligase-like"/>
    <property type="match status" value="1"/>
</dbReference>
<keyword evidence="8" id="KW-1185">Reference proteome</keyword>
<keyword evidence="4" id="KW-0576">Peroxisome</keyword>
<dbReference type="InterPro" id="IPR045851">
    <property type="entry name" value="AMP-bd_C_sf"/>
</dbReference>
<comment type="similarity">
    <text evidence="2">Belongs to the ATP-dependent AMP-binding enzyme family.</text>
</comment>
<evidence type="ECO:0000256" key="2">
    <source>
        <dbReference type="ARBA" id="ARBA00006432"/>
    </source>
</evidence>
<dbReference type="PANTHER" id="PTHR24096:SF149">
    <property type="entry name" value="AMP-BINDING DOMAIN-CONTAINING PROTEIN-RELATED"/>
    <property type="match status" value="1"/>
</dbReference>
<dbReference type="InterPro" id="IPR000873">
    <property type="entry name" value="AMP-dep_synth/lig_dom"/>
</dbReference>
<gene>
    <name evidence="7" type="ORF">PYW07_008776</name>
</gene>
<evidence type="ECO:0000256" key="4">
    <source>
        <dbReference type="ARBA" id="ARBA00023140"/>
    </source>
</evidence>
<feature type="domain" description="AMP-dependent synthetase/ligase" evidence="5">
    <location>
        <begin position="70"/>
        <end position="426"/>
    </location>
</feature>
<accession>A0AAD7YDA3</accession>
<dbReference type="GO" id="GO:0005777">
    <property type="term" value="C:peroxisome"/>
    <property type="evidence" value="ECO:0007669"/>
    <property type="project" value="UniProtKB-SubCell"/>
</dbReference>
<sequence length="568" mass="62884">MYSDFGVHNCDDGLSPLLKMSHTVVRGKPNAAQLYIDGVLDAILTEQGVKPDPTTRATVTFPQIMLHCLKERPNDEFMTNGATGEVITNDQHLRHAISLARSLTAQGAKGKYGMLLMRNHQDTAAVYFASLFSGMISFMMDPNTTAYELTHFLKLIEPSYIFYDQEFHEILQEALKSCPSLSPVTVMADQPGTLKKFAQGHSDEVEGFKVPPADIDDPIMLLPTSGSTGIPKAAIMTHRGFVTQVATPWTYHTQFPTPTARTLVLTSIQWVTFTMFVTTSVAHHIPIVMTPKKITPEHVIELMEKYRPTWAYLSPSFAVTLVPLVRPDQMSSIQTMFLLGSPSTPELMASLLEKLPKNCHLCDGFGTTETHGLVAIPDREAPLKSNGWLLNFVDYKIIDESGQELVGPNQTGELWIKSSCTIKGYLKNQASFDETFTPDGWYMTGDVFHVDENHRISFAIRKKFSFKFRGCHVAPEEVERVIGSVPGVYESVVCSSDNGPVAAVVLKPGADVTREHIHKAVEATLSDHKRLHGGIAFVTSLPHTHSGKLKRNDCSKLIADLLKRGECI</sequence>
<dbReference type="Pfam" id="PF00501">
    <property type="entry name" value="AMP-binding"/>
    <property type="match status" value="1"/>
</dbReference>
<keyword evidence="3" id="KW-0436">Ligase</keyword>
<comment type="caution">
    <text evidence="7">The sequence shown here is derived from an EMBL/GenBank/DDBJ whole genome shotgun (WGS) entry which is preliminary data.</text>
</comment>
<name>A0AAD7YDA3_MYTSE</name>
<dbReference type="InterPro" id="IPR042099">
    <property type="entry name" value="ANL_N_sf"/>
</dbReference>
<reference evidence="7" key="1">
    <citation type="submission" date="2023-03" db="EMBL/GenBank/DDBJ databases">
        <title>Chromosome-level genomes of two armyworms, Mythimna separata and Mythimna loreyi, provide insights into the biosynthesis and reception of sex pheromones.</title>
        <authorList>
            <person name="Zhao H."/>
        </authorList>
    </citation>
    <scope>NUCLEOTIDE SEQUENCE</scope>
    <source>
        <strain evidence="7">BeijingLab</strain>
        <tissue evidence="7">Pupa</tissue>
    </source>
</reference>
<evidence type="ECO:0000256" key="1">
    <source>
        <dbReference type="ARBA" id="ARBA00004275"/>
    </source>
</evidence>
<dbReference type="AlphaFoldDB" id="A0AAD7YDA3"/>
<evidence type="ECO:0000259" key="6">
    <source>
        <dbReference type="Pfam" id="PF13193"/>
    </source>
</evidence>
<dbReference type="EMBL" id="JARGEI010000022">
    <property type="protein sequence ID" value="KAJ8711534.1"/>
    <property type="molecule type" value="Genomic_DNA"/>
</dbReference>
<feature type="domain" description="AMP-binding enzyme C-terminal" evidence="6">
    <location>
        <begin position="477"/>
        <end position="548"/>
    </location>
</feature>
<comment type="subcellular location">
    <subcellularLocation>
        <location evidence="1">Peroxisome</location>
    </subcellularLocation>
</comment>